<gene>
    <name evidence="9" type="primary">hisZ</name>
    <name evidence="11" type="ORF">FHP91_20370</name>
</gene>
<evidence type="ECO:0000256" key="1">
    <source>
        <dbReference type="ARBA" id="ARBA00004496"/>
    </source>
</evidence>
<evidence type="ECO:0000256" key="3">
    <source>
        <dbReference type="ARBA" id="ARBA00005539"/>
    </source>
</evidence>
<comment type="caution">
    <text evidence="11">The sequence shown here is derived from an EMBL/GenBank/DDBJ whole genome shotgun (WGS) entry which is preliminary data.</text>
</comment>
<evidence type="ECO:0000256" key="7">
    <source>
        <dbReference type="ARBA" id="ARBA00023102"/>
    </source>
</evidence>
<dbReference type="OrthoDB" id="9769617at2"/>
<sequence length="389" mass="42142">MRWVLPEYFQDVLPPEADKLEHLRRKLLDAFRLHGYQLVVPPLVEYLDSLLTGAGQDLRLRTFKLVDQLSGRTLGVRADMTPQVARIDAHLLNRQGVSRLCYCGAVAHTLPATLTASREPIQIGAELYGHAGIEADIEIIRLLAEVLRIAEVPTSRIDLGHVGLFRALVGRAAMDDDAVRDLFGLLQAKDVPTLTERLAPLDATVRSALLALPKLYGDASVLIEARRVLPDWPEVVTALDELDRIAAALPGLPISVDLADLRGYHYHSGVVFAAYGGHSPSALALGGRYDAVGKAFGRGRPATGFSLDLRELVQRLPAPDLPGAILAPASGPDGLNEAVRALRARGEIVVETLPGHEGSWGETGCDRQMVWHDEQWLVVSLEGEGAAHG</sequence>
<dbReference type="NCBIfam" id="TIGR00443">
    <property type="entry name" value="hisZ_biosyn_reg"/>
    <property type="match status" value="1"/>
</dbReference>
<dbReference type="InterPro" id="IPR045864">
    <property type="entry name" value="aa-tRNA-synth_II/BPL/LPL"/>
</dbReference>
<evidence type="ECO:0000259" key="10">
    <source>
        <dbReference type="Pfam" id="PF13393"/>
    </source>
</evidence>
<keyword evidence="7 9" id="KW-0368">Histidine biosynthesis</keyword>
<dbReference type="InterPro" id="IPR004517">
    <property type="entry name" value="HisZ"/>
</dbReference>
<keyword evidence="9" id="KW-0028">Amino-acid biosynthesis</keyword>
<dbReference type="PANTHER" id="PTHR43707">
    <property type="entry name" value="HISTIDYL-TRNA SYNTHETASE"/>
    <property type="match status" value="1"/>
</dbReference>
<accession>A0A557QDG7</accession>
<dbReference type="HAMAP" id="MF_00125">
    <property type="entry name" value="HisZ"/>
    <property type="match status" value="1"/>
</dbReference>
<proteinExistence type="inferred from homology"/>
<protein>
    <recommendedName>
        <fullName evidence="5 9">ATP phosphoribosyltransferase regulatory subunit</fullName>
    </recommendedName>
</protein>
<evidence type="ECO:0000313" key="11">
    <source>
        <dbReference type="EMBL" id="TVO50904.1"/>
    </source>
</evidence>
<keyword evidence="11" id="KW-0328">Glycosyltransferase</keyword>
<dbReference type="GO" id="GO:0004821">
    <property type="term" value="F:histidine-tRNA ligase activity"/>
    <property type="evidence" value="ECO:0007669"/>
    <property type="project" value="TreeGrafter"/>
</dbReference>
<keyword evidence="12" id="KW-1185">Reference proteome</keyword>
<dbReference type="GO" id="GO:0005737">
    <property type="term" value="C:cytoplasm"/>
    <property type="evidence" value="ECO:0007669"/>
    <property type="project" value="UniProtKB-SubCell"/>
</dbReference>
<dbReference type="GO" id="GO:0000105">
    <property type="term" value="P:L-histidine biosynthetic process"/>
    <property type="evidence" value="ECO:0007669"/>
    <property type="project" value="UniProtKB-UniRule"/>
</dbReference>
<dbReference type="RefSeq" id="WP_144311302.1">
    <property type="nucleotide sequence ID" value="NZ_VMNK01000023.1"/>
</dbReference>
<evidence type="ECO:0000256" key="4">
    <source>
        <dbReference type="ARBA" id="ARBA00011496"/>
    </source>
</evidence>
<dbReference type="NCBIfam" id="NF008935">
    <property type="entry name" value="PRK12292.1-1"/>
    <property type="match status" value="1"/>
</dbReference>
<organism evidence="11 12">
    <name type="scientific">Denitromonas halophila</name>
    <dbReference type="NCBI Taxonomy" id="1629404"/>
    <lineage>
        <taxon>Bacteria</taxon>
        <taxon>Pseudomonadati</taxon>
        <taxon>Pseudomonadota</taxon>
        <taxon>Betaproteobacteria</taxon>
        <taxon>Rhodocyclales</taxon>
        <taxon>Zoogloeaceae</taxon>
        <taxon>Denitromonas</taxon>
    </lineage>
</organism>
<dbReference type="InterPro" id="IPR041715">
    <property type="entry name" value="HisRS-like_core"/>
</dbReference>
<evidence type="ECO:0000256" key="9">
    <source>
        <dbReference type="HAMAP-Rule" id="MF_00125"/>
    </source>
</evidence>
<keyword evidence="6 9" id="KW-0963">Cytoplasm</keyword>
<name>A0A557QDG7_9RHOO</name>
<comment type="subcellular location">
    <subcellularLocation>
        <location evidence="1 9">Cytoplasm</location>
    </subcellularLocation>
</comment>
<dbReference type="AlphaFoldDB" id="A0A557QDG7"/>
<dbReference type="NCBIfam" id="NF009086">
    <property type="entry name" value="PRK12421.1"/>
    <property type="match status" value="1"/>
</dbReference>
<dbReference type="Pfam" id="PF13393">
    <property type="entry name" value="tRNA-synt_His"/>
    <property type="match status" value="1"/>
</dbReference>
<dbReference type="PANTHER" id="PTHR43707:SF1">
    <property type="entry name" value="HISTIDINE--TRNA LIGASE, MITOCHONDRIAL-RELATED"/>
    <property type="match status" value="1"/>
</dbReference>
<evidence type="ECO:0000313" key="12">
    <source>
        <dbReference type="Proteomes" id="UP000319502"/>
    </source>
</evidence>
<evidence type="ECO:0000256" key="6">
    <source>
        <dbReference type="ARBA" id="ARBA00022490"/>
    </source>
</evidence>
<dbReference type="InterPro" id="IPR004516">
    <property type="entry name" value="HisRS/HisZ"/>
</dbReference>
<comment type="similarity">
    <text evidence="3 9">Belongs to the class-II aminoacyl-tRNA synthetase family. HisZ subfamily.</text>
</comment>
<feature type="domain" description="Class II Histidinyl-tRNA synthetase (HisRS)-like catalytic core" evidence="10">
    <location>
        <begin position="8"/>
        <end position="312"/>
    </location>
</feature>
<dbReference type="UniPathway" id="UPA00031">
    <property type="reaction ID" value="UER00006"/>
</dbReference>
<dbReference type="GO" id="GO:0016757">
    <property type="term" value="F:glycosyltransferase activity"/>
    <property type="evidence" value="ECO:0007669"/>
    <property type="project" value="UniProtKB-KW"/>
</dbReference>
<keyword evidence="11" id="KW-0808">Transferase</keyword>
<comment type="function">
    <text evidence="8 9">Required for the first step of histidine biosynthesis. May allow the feedback regulation of ATP phosphoribosyltransferase activity by histidine.</text>
</comment>
<dbReference type="Proteomes" id="UP000319502">
    <property type="component" value="Unassembled WGS sequence"/>
</dbReference>
<dbReference type="GO" id="GO:0006427">
    <property type="term" value="P:histidyl-tRNA aminoacylation"/>
    <property type="evidence" value="ECO:0007669"/>
    <property type="project" value="TreeGrafter"/>
</dbReference>
<dbReference type="CDD" id="cd00773">
    <property type="entry name" value="HisRS-like_core"/>
    <property type="match status" value="1"/>
</dbReference>
<comment type="subunit">
    <text evidence="4 9">Heteromultimer composed of HisG and HisZ subunits.</text>
</comment>
<comment type="pathway">
    <text evidence="2 9">Amino-acid biosynthesis; L-histidine biosynthesis; L-histidine from 5-phospho-alpha-D-ribose 1-diphosphate: step 1/9.</text>
</comment>
<comment type="miscellaneous">
    <text evidence="9">This function is generally fulfilled by the C-terminal part of HisG, which is missing in some bacteria such as this one.</text>
</comment>
<dbReference type="SUPFAM" id="SSF55681">
    <property type="entry name" value="Class II aaRS and biotin synthetases"/>
    <property type="match status" value="1"/>
</dbReference>
<evidence type="ECO:0000256" key="8">
    <source>
        <dbReference type="ARBA" id="ARBA00025246"/>
    </source>
</evidence>
<dbReference type="Gene3D" id="3.30.930.10">
    <property type="entry name" value="Bira Bifunctional Protein, Domain 2"/>
    <property type="match status" value="1"/>
</dbReference>
<reference evidence="11 12" key="1">
    <citation type="submission" date="2019-07" db="EMBL/GenBank/DDBJ databases">
        <title>The pathways for chlorine oxyanion respiration interact through the shared metabolite chlorate.</title>
        <authorList>
            <person name="Barnum T.P."/>
            <person name="Cheng Y."/>
            <person name="Hill K.A."/>
            <person name="Lucas L.N."/>
            <person name="Carlson H.K."/>
            <person name="Coates J.D."/>
        </authorList>
    </citation>
    <scope>NUCLEOTIDE SEQUENCE [LARGE SCALE GENOMIC DNA]</scope>
    <source>
        <strain evidence="11 12">SFB-3</strain>
    </source>
</reference>
<evidence type="ECO:0000256" key="2">
    <source>
        <dbReference type="ARBA" id="ARBA00004667"/>
    </source>
</evidence>
<evidence type="ECO:0000256" key="5">
    <source>
        <dbReference type="ARBA" id="ARBA00020397"/>
    </source>
</evidence>
<dbReference type="EMBL" id="VMNK01000023">
    <property type="protein sequence ID" value="TVO50904.1"/>
    <property type="molecule type" value="Genomic_DNA"/>
</dbReference>